<accession>A0A1I8ASG6</accession>
<reference evidence="3" key="1">
    <citation type="submission" date="2016-11" db="UniProtKB">
        <authorList>
            <consortium name="WormBaseParasite"/>
        </authorList>
    </citation>
    <scope>IDENTIFICATION</scope>
</reference>
<keyword evidence="2" id="KW-1185">Reference proteome</keyword>
<dbReference type="Proteomes" id="UP000095287">
    <property type="component" value="Unplaced"/>
</dbReference>
<evidence type="ECO:0000256" key="1">
    <source>
        <dbReference type="SAM" id="MobiDB-lite"/>
    </source>
</evidence>
<feature type="region of interest" description="Disordered" evidence="1">
    <location>
        <begin position="116"/>
        <end position="152"/>
    </location>
</feature>
<dbReference type="WBParaSite" id="L893_g8593.t1">
    <property type="protein sequence ID" value="L893_g8593.t1"/>
    <property type="gene ID" value="L893_g8593"/>
</dbReference>
<dbReference type="AlphaFoldDB" id="A0A1I8ASG6"/>
<sequence length="152" mass="15960">MEREPVGAAPLSADWINEFAIDSVRVSIVSPGVIDGDNPVAPGGGACKQSWRQAVIAGDPSCLAGDLGLGSHGGRAGNMETRGGTHPSPCDTGRRHFGTGSAWLSCCHFTDLRQTLPRGMTREKGKQAEEEDSSDMSGNESILSGRHDLKEA</sequence>
<evidence type="ECO:0000313" key="2">
    <source>
        <dbReference type="Proteomes" id="UP000095287"/>
    </source>
</evidence>
<protein>
    <submittedName>
        <fullName evidence="3">Uncharacterized protein</fullName>
    </submittedName>
</protein>
<proteinExistence type="predicted"/>
<feature type="region of interest" description="Disordered" evidence="1">
    <location>
        <begin position="73"/>
        <end position="93"/>
    </location>
</feature>
<evidence type="ECO:0000313" key="3">
    <source>
        <dbReference type="WBParaSite" id="L893_g8593.t1"/>
    </source>
</evidence>
<name>A0A1I8ASG6_9BILA</name>
<organism evidence="2 3">
    <name type="scientific">Steinernema glaseri</name>
    <dbReference type="NCBI Taxonomy" id="37863"/>
    <lineage>
        <taxon>Eukaryota</taxon>
        <taxon>Metazoa</taxon>
        <taxon>Ecdysozoa</taxon>
        <taxon>Nematoda</taxon>
        <taxon>Chromadorea</taxon>
        <taxon>Rhabditida</taxon>
        <taxon>Tylenchina</taxon>
        <taxon>Panagrolaimomorpha</taxon>
        <taxon>Strongyloidoidea</taxon>
        <taxon>Steinernematidae</taxon>
        <taxon>Steinernema</taxon>
    </lineage>
</organism>